<keyword evidence="1 4" id="KW-0378">Hydrolase</keyword>
<organism evidence="4 5">
    <name type="scientific">Streptomyces vulcanius</name>
    <dbReference type="NCBI Taxonomy" id="1441876"/>
    <lineage>
        <taxon>Bacteria</taxon>
        <taxon>Bacillati</taxon>
        <taxon>Actinomycetota</taxon>
        <taxon>Actinomycetes</taxon>
        <taxon>Kitasatosporales</taxon>
        <taxon>Streptomycetaceae</taxon>
        <taxon>Streptomyces</taxon>
    </lineage>
</organism>
<dbReference type="RefSeq" id="WP_381182525.1">
    <property type="nucleotide sequence ID" value="NZ_JBHSFK010000030.1"/>
</dbReference>
<dbReference type="Pfam" id="PF07859">
    <property type="entry name" value="Abhydrolase_3"/>
    <property type="match status" value="2"/>
</dbReference>
<feature type="region of interest" description="Disordered" evidence="2">
    <location>
        <begin position="1"/>
        <end position="27"/>
    </location>
</feature>
<dbReference type="EMBL" id="JBHSFK010000030">
    <property type="protein sequence ID" value="MFC4504948.1"/>
    <property type="molecule type" value="Genomic_DNA"/>
</dbReference>
<proteinExistence type="predicted"/>
<protein>
    <submittedName>
        <fullName evidence="4">Alpha/beta hydrolase fold domain-containing protein</fullName>
    </submittedName>
</protein>
<keyword evidence="5" id="KW-1185">Reference proteome</keyword>
<feature type="domain" description="Alpha/beta hydrolase fold-3" evidence="3">
    <location>
        <begin position="101"/>
        <end position="267"/>
    </location>
</feature>
<comment type="caution">
    <text evidence="4">The sequence shown here is derived from an EMBL/GenBank/DDBJ whole genome shotgun (WGS) entry which is preliminary data.</text>
</comment>
<dbReference type="InterPro" id="IPR050300">
    <property type="entry name" value="GDXG_lipolytic_enzyme"/>
</dbReference>
<dbReference type="GO" id="GO:0016787">
    <property type="term" value="F:hydrolase activity"/>
    <property type="evidence" value="ECO:0007669"/>
    <property type="project" value="UniProtKB-KW"/>
</dbReference>
<reference evidence="5" key="1">
    <citation type="journal article" date="2019" name="Int. J. Syst. Evol. Microbiol.">
        <title>The Global Catalogue of Microorganisms (GCM) 10K type strain sequencing project: providing services to taxonomists for standard genome sequencing and annotation.</title>
        <authorList>
            <consortium name="The Broad Institute Genomics Platform"/>
            <consortium name="The Broad Institute Genome Sequencing Center for Infectious Disease"/>
            <person name="Wu L."/>
            <person name="Ma J."/>
        </authorList>
    </citation>
    <scope>NUCLEOTIDE SEQUENCE [LARGE SCALE GENOMIC DNA]</scope>
    <source>
        <strain evidence="5">CGMCC 4.7177</strain>
    </source>
</reference>
<evidence type="ECO:0000256" key="1">
    <source>
        <dbReference type="ARBA" id="ARBA00022801"/>
    </source>
</evidence>
<dbReference type="Gene3D" id="3.40.50.1820">
    <property type="entry name" value="alpha/beta hydrolase"/>
    <property type="match status" value="1"/>
</dbReference>
<name>A0ABV9B1Q1_9ACTN</name>
<evidence type="ECO:0000313" key="5">
    <source>
        <dbReference type="Proteomes" id="UP001595839"/>
    </source>
</evidence>
<sequence length="293" mass="30750">MPETTATPARPSAVRTVDRTIDGPGGAIPIREYRPQDVRDGAVPLMWIHGGGWMSGGLDQKESHAVAKAIARTGRPVRTVDYRLAPTLGWRDLTARSPLVLAPSENRYPAAPDDVVSAIADQAGSGDGRLFIGGASAGANLAVTAAVALRQEAGVRPSGLVLAYGGFHSTLPPLPESVRSRLTGLAGRVAFTPASYDRMTLNYVGDEGLLPGAFPTGADLAGLPSALVMDADRDSLRASGDRFASDLRAAGSTVDYVIIAKTLHGFLGHPLGRGFRRGIRAMSQWLDAHDRPA</sequence>
<evidence type="ECO:0000313" key="4">
    <source>
        <dbReference type="EMBL" id="MFC4504948.1"/>
    </source>
</evidence>
<evidence type="ECO:0000259" key="3">
    <source>
        <dbReference type="Pfam" id="PF07859"/>
    </source>
</evidence>
<gene>
    <name evidence="4" type="ORF">ACFPIH_36545</name>
</gene>
<accession>A0ABV9B1Q1</accession>
<dbReference type="Proteomes" id="UP001595839">
    <property type="component" value="Unassembled WGS sequence"/>
</dbReference>
<dbReference type="SUPFAM" id="SSF53474">
    <property type="entry name" value="alpha/beta-Hydrolases"/>
    <property type="match status" value="1"/>
</dbReference>
<evidence type="ECO:0000256" key="2">
    <source>
        <dbReference type="SAM" id="MobiDB-lite"/>
    </source>
</evidence>
<dbReference type="PANTHER" id="PTHR48081">
    <property type="entry name" value="AB HYDROLASE SUPERFAMILY PROTEIN C4A8.06C"/>
    <property type="match status" value="1"/>
</dbReference>
<dbReference type="InterPro" id="IPR029058">
    <property type="entry name" value="AB_hydrolase_fold"/>
</dbReference>
<feature type="domain" description="Alpha/beta hydrolase fold-3" evidence="3">
    <location>
        <begin position="45"/>
        <end position="87"/>
    </location>
</feature>
<dbReference type="InterPro" id="IPR013094">
    <property type="entry name" value="AB_hydrolase_3"/>
</dbReference>
<dbReference type="PANTHER" id="PTHR48081:SF8">
    <property type="entry name" value="ALPHA_BETA HYDROLASE FOLD-3 DOMAIN-CONTAINING PROTEIN-RELATED"/>
    <property type="match status" value="1"/>
</dbReference>